<accession>A0A7Y4L4K6</accession>
<evidence type="ECO:0000313" key="2">
    <source>
        <dbReference type="EMBL" id="NOL44227.1"/>
    </source>
</evidence>
<proteinExistence type="predicted"/>
<dbReference type="EMBL" id="JACHKF010000001">
    <property type="protein sequence ID" value="MBB6571581.1"/>
    <property type="molecule type" value="Genomic_DNA"/>
</dbReference>
<dbReference type="AlphaFoldDB" id="A0A7Y4L4K6"/>
<keyword evidence="3" id="KW-1185">Reference proteome</keyword>
<evidence type="ECO:0000313" key="3">
    <source>
        <dbReference type="Proteomes" id="UP000534306"/>
    </source>
</evidence>
<reference evidence="2 3" key="1">
    <citation type="submission" date="2020-05" db="EMBL/GenBank/DDBJ databases">
        <title>Genome sequence of Kribbella sandramycini ATCC 39419.</title>
        <authorList>
            <person name="Maclea K.S."/>
            <person name="Fair J.L."/>
        </authorList>
    </citation>
    <scope>NUCLEOTIDE SEQUENCE [LARGE SCALE GENOMIC DNA]</scope>
    <source>
        <strain evidence="2 3">ATCC 39419</strain>
    </source>
</reference>
<sequence>MSIIGVVASAIGGLDQLTDGLIRPLLERGHQPAVTFTPTAAGWQSPDTFQTLELLTGLAVRSQPRRPAWAGHLGVLRQAGVVLVEWELLEPREAHGRRLPWGRVLAAVDAVS</sequence>
<organism evidence="2 3">
    <name type="scientific">Kribbella sandramycini</name>
    <dbReference type="NCBI Taxonomy" id="60450"/>
    <lineage>
        <taxon>Bacteria</taxon>
        <taxon>Bacillati</taxon>
        <taxon>Actinomycetota</taxon>
        <taxon>Actinomycetes</taxon>
        <taxon>Propionibacteriales</taxon>
        <taxon>Kribbellaceae</taxon>
        <taxon>Kribbella</taxon>
    </lineage>
</organism>
<name>A0A7Y4L4K6_9ACTN</name>
<evidence type="ECO:0000313" key="4">
    <source>
        <dbReference type="Proteomes" id="UP000553957"/>
    </source>
</evidence>
<dbReference type="Proteomes" id="UP000553957">
    <property type="component" value="Unassembled WGS sequence"/>
</dbReference>
<evidence type="ECO:0000313" key="1">
    <source>
        <dbReference type="EMBL" id="MBB6571581.1"/>
    </source>
</evidence>
<reference evidence="1 4" key="2">
    <citation type="submission" date="2020-08" db="EMBL/GenBank/DDBJ databases">
        <title>Sequencing the genomes of 1000 actinobacteria strains.</title>
        <authorList>
            <person name="Klenk H.-P."/>
        </authorList>
    </citation>
    <scope>NUCLEOTIDE SEQUENCE [LARGE SCALE GENOMIC DNA]</scope>
    <source>
        <strain evidence="1 4">DSM 15626</strain>
    </source>
</reference>
<gene>
    <name evidence="1" type="ORF">HNR71_007218</name>
    <name evidence="2" type="ORF">HPO96_28665</name>
</gene>
<protein>
    <submittedName>
        <fullName evidence="2">Uncharacterized protein</fullName>
    </submittedName>
</protein>
<comment type="caution">
    <text evidence="2">The sequence shown here is derived from an EMBL/GenBank/DDBJ whole genome shotgun (WGS) entry which is preliminary data.</text>
</comment>
<dbReference type="RefSeq" id="WP_171677478.1">
    <property type="nucleotide sequence ID" value="NZ_BAAAGT010000016.1"/>
</dbReference>
<dbReference type="EMBL" id="JABJRC010000008">
    <property type="protein sequence ID" value="NOL44227.1"/>
    <property type="molecule type" value="Genomic_DNA"/>
</dbReference>
<dbReference type="Proteomes" id="UP000534306">
    <property type="component" value="Unassembled WGS sequence"/>
</dbReference>